<dbReference type="Gene3D" id="2.60.120.560">
    <property type="entry name" value="Exo-inulinase, domain 1"/>
    <property type="match status" value="1"/>
</dbReference>
<dbReference type="Pfam" id="PF06439">
    <property type="entry name" value="3keto-disac_hyd"/>
    <property type="match status" value="1"/>
</dbReference>
<reference evidence="4" key="1">
    <citation type="journal article" date="2019" name="Int. J. Syst. Evol. Microbiol.">
        <title>The Global Catalogue of Microorganisms (GCM) 10K type strain sequencing project: providing services to taxonomists for standard genome sequencing and annotation.</title>
        <authorList>
            <consortium name="The Broad Institute Genomics Platform"/>
            <consortium name="The Broad Institute Genome Sequencing Center for Infectious Disease"/>
            <person name="Wu L."/>
            <person name="Ma J."/>
        </authorList>
    </citation>
    <scope>NUCLEOTIDE SEQUENCE [LARGE SCALE GENOMIC DNA]</scope>
    <source>
        <strain evidence="4">CCUG 51308</strain>
    </source>
</reference>
<evidence type="ECO:0000313" key="3">
    <source>
        <dbReference type="EMBL" id="MFC7292784.1"/>
    </source>
</evidence>
<evidence type="ECO:0000256" key="1">
    <source>
        <dbReference type="SAM" id="MobiDB-lite"/>
    </source>
</evidence>
<feature type="domain" description="3-keto-alpha-glucoside-1,2-lyase/3-keto-2-hydroxy-glucal hydratase" evidence="2">
    <location>
        <begin position="49"/>
        <end position="249"/>
    </location>
</feature>
<sequence length="263" mass="29258">MNKFIGISAICLAAACTSQQGFNKSSPPSSNQTDTIQNPTIERQSPTNFTYLWDGETFDGWQFVDGSQATTDRWIIEGSTLKSIKSDTKREKDSQSIFTDKSYSNFELMFDFKVADGANSGVKYLSKLGEKSLPEYQIVFAQPDKPSSNTGLGAFFAIASPQYQHAQGRDARQSNSEWQNGKIVVKDKIIQHWLNGVKIIEINRCSPEFNAQVASSMFKEENNFGKRASGKIMLQYNDGGVDFRNIKIKDHGGASKAENICTQ</sequence>
<name>A0ABW2INM6_9PROT</name>
<dbReference type="PROSITE" id="PS51257">
    <property type="entry name" value="PROKAR_LIPOPROTEIN"/>
    <property type="match status" value="1"/>
</dbReference>
<accession>A0ABW2INM6</accession>
<dbReference type="EMBL" id="JBHTBR010000005">
    <property type="protein sequence ID" value="MFC7292784.1"/>
    <property type="molecule type" value="Genomic_DNA"/>
</dbReference>
<comment type="caution">
    <text evidence="3">The sequence shown here is derived from an EMBL/GenBank/DDBJ whole genome shotgun (WGS) entry which is preliminary data.</text>
</comment>
<dbReference type="RefSeq" id="WP_382168503.1">
    <property type="nucleotide sequence ID" value="NZ_JBHTBR010000005.1"/>
</dbReference>
<dbReference type="InterPro" id="IPR010496">
    <property type="entry name" value="AL/BT2_dom"/>
</dbReference>
<evidence type="ECO:0000259" key="2">
    <source>
        <dbReference type="Pfam" id="PF06439"/>
    </source>
</evidence>
<feature type="region of interest" description="Disordered" evidence="1">
    <location>
        <begin position="21"/>
        <end position="41"/>
    </location>
</feature>
<proteinExistence type="predicted"/>
<evidence type="ECO:0000313" key="4">
    <source>
        <dbReference type="Proteomes" id="UP001596492"/>
    </source>
</evidence>
<organism evidence="3 4">
    <name type="scientific">Hirschia litorea</name>
    <dbReference type="NCBI Taxonomy" id="1199156"/>
    <lineage>
        <taxon>Bacteria</taxon>
        <taxon>Pseudomonadati</taxon>
        <taxon>Pseudomonadota</taxon>
        <taxon>Alphaproteobacteria</taxon>
        <taxon>Hyphomonadales</taxon>
        <taxon>Hyphomonadaceae</taxon>
        <taxon>Hirschia</taxon>
    </lineage>
</organism>
<gene>
    <name evidence="3" type="ORF">ACFQS8_14220</name>
</gene>
<dbReference type="Proteomes" id="UP001596492">
    <property type="component" value="Unassembled WGS sequence"/>
</dbReference>
<protein>
    <submittedName>
        <fullName evidence="3">DUF1080 domain-containing protein</fullName>
    </submittedName>
</protein>
<keyword evidence="4" id="KW-1185">Reference proteome</keyword>